<dbReference type="InParanoid" id="A0A1Y1ZDP8"/>
<evidence type="ECO:0000313" key="8">
    <source>
        <dbReference type="EMBL" id="ORY08410.1"/>
    </source>
</evidence>
<dbReference type="Pfam" id="PF00562">
    <property type="entry name" value="RNA_pol_Rpb2_6"/>
    <property type="match status" value="1"/>
</dbReference>
<comment type="similarity">
    <text evidence="1">Belongs to the RNA polymerase beta chain family.</text>
</comment>
<keyword evidence="9" id="KW-1185">Reference proteome</keyword>
<organism evidence="8 9">
    <name type="scientific">Basidiobolus meristosporus CBS 931.73</name>
    <dbReference type="NCBI Taxonomy" id="1314790"/>
    <lineage>
        <taxon>Eukaryota</taxon>
        <taxon>Fungi</taxon>
        <taxon>Fungi incertae sedis</taxon>
        <taxon>Zoopagomycota</taxon>
        <taxon>Entomophthoromycotina</taxon>
        <taxon>Basidiobolomycetes</taxon>
        <taxon>Basidiobolales</taxon>
        <taxon>Basidiobolaceae</taxon>
        <taxon>Basidiobolus</taxon>
    </lineage>
</organism>
<sequence>EVGDKVASRHVQKGVVTIILPQEDFPYTEEGIVPDIFISPHAIPGHMTIDQLLEGFGW</sequence>
<protein>
    <recommendedName>
        <fullName evidence="2">DNA-directed RNA polymerase</fullName>
        <ecNumber evidence="2">2.7.7.6</ecNumber>
    </recommendedName>
</protein>
<dbReference type="EC" id="2.7.7.6" evidence="2"/>
<feature type="non-terminal residue" evidence="8">
    <location>
        <position position="1"/>
    </location>
</feature>
<keyword evidence="5" id="KW-0548">Nucleotidyltransferase</keyword>
<evidence type="ECO:0000259" key="7">
    <source>
        <dbReference type="Pfam" id="PF00562"/>
    </source>
</evidence>
<dbReference type="GO" id="GO:0000428">
    <property type="term" value="C:DNA-directed RNA polymerase complex"/>
    <property type="evidence" value="ECO:0007669"/>
    <property type="project" value="UniProtKB-KW"/>
</dbReference>
<evidence type="ECO:0000256" key="4">
    <source>
        <dbReference type="ARBA" id="ARBA00022679"/>
    </source>
</evidence>
<reference evidence="8 9" key="1">
    <citation type="submission" date="2016-07" db="EMBL/GenBank/DDBJ databases">
        <title>Pervasive Adenine N6-methylation of Active Genes in Fungi.</title>
        <authorList>
            <consortium name="DOE Joint Genome Institute"/>
            <person name="Mondo S.J."/>
            <person name="Dannebaum R.O."/>
            <person name="Kuo R.C."/>
            <person name="Labutti K."/>
            <person name="Haridas S."/>
            <person name="Kuo A."/>
            <person name="Salamov A."/>
            <person name="Ahrendt S.R."/>
            <person name="Lipzen A."/>
            <person name="Sullivan W."/>
            <person name="Andreopoulos W.B."/>
            <person name="Clum A."/>
            <person name="Lindquist E."/>
            <person name="Daum C."/>
            <person name="Ramamoorthy G.K."/>
            <person name="Gryganskyi A."/>
            <person name="Culley D."/>
            <person name="Magnuson J.K."/>
            <person name="James T.Y."/>
            <person name="O'Malley M.A."/>
            <person name="Stajich J.E."/>
            <person name="Spatafora J.W."/>
            <person name="Visel A."/>
            <person name="Grigoriev I.V."/>
        </authorList>
    </citation>
    <scope>NUCLEOTIDE SEQUENCE [LARGE SCALE GENOMIC DNA]</scope>
    <source>
        <strain evidence="8 9">CBS 931.73</strain>
    </source>
</reference>
<dbReference type="EMBL" id="MCFE01000001">
    <property type="protein sequence ID" value="ORY08410.1"/>
    <property type="molecule type" value="Genomic_DNA"/>
</dbReference>
<name>A0A1Y1ZDP8_9FUNG</name>
<dbReference type="InterPro" id="IPR015712">
    <property type="entry name" value="DNA-dir_RNA_pol_su2"/>
</dbReference>
<evidence type="ECO:0000256" key="6">
    <source>
        <dbReference type="ARBA" id="ARBA00023163"/>
    </source>
</evidence>
<dbReference type="Gene3D" id="2.40.270.10">
    <property type="entry name" value="DNA-directed RNA polymerase, subunit 2, domain 6"/>
    <property type="match status" value="1"/>
</dbReference>
<proteinExistence type="inferred from homology"/>
<dbReference type="SUPFAM" id="SSF64484">
    <property type="entry name" value="beta and beta-prime subunits of DNA dependent RNA-polymerase"/>
    <property type="match status" value="1"/>
</dbReference>
<dbReference type="GO" id="GO:0003899">
    <property type="term" value="F:DNA-directed RNA polymerase activity"/>
    <property type="evidence" value="ECO:0007669"/>
    <property type="project" value="UniProtKB-EC"/>
</dbReference>
<dbReference type="Proteomes" id="UP000193498">
    <property type="component" value="Unassembled WGS sequence"/>
</dbReference>
<evidence type="ECO:0000256" key="1">
    <source>
        <dbReference type="ARBA" id="ARBA00006835"/>
    </source>
</evidence>
<evidence type="ECO:0000256" key="5">
    <source>
        <dbReference type="ARBA" id="ARBA00022695"/>
    </source>
</evidence>
<accession>A0A1Y1ZDP8</accession>
<gene>
    <name evidence="8" type="ORF">K493DRAFT_201006</name>
</gene>
<dbReference type="OrthoDB" id="10248617at2759"/>
<dbReference type="STRING" id="1314790.A0A1Y1ZDP8"/>
<dbReference type="InterPro" id="IPR037033">
    <property type="entry name" value="DNA-dir_RNAP_su2_hyb_sf"/>
</dbReference>
<evidence type="ECO:0000256" key="2">
    <source>
        <dbReference type="ARBA" id="ARBA00012418"/>
    </source>
</evidence>
<dbReference type="AlphaFoldDB" id="A0A1Y1ZDP8"/>
<dbReference type="PANTHER" id="PTHR20856">
    <property type="entry name" value="DNA-DIRECTED RNA POLYMERASE I SUBUNIT 2"/>
    <property type="match status" value="1"/>
</dbReference>
<keyword evidence="3 8" id="KW-0240">DNA-directed RNA polymerase</keyword>
<dbReference type="GO" id="GO:0003677">
    <property type="term" value="F:DNA binding"/>
    <property type="evidence" value="ECO:0007669"/>
    <property type="project" value="InterPro"/>
</dbReference>
<dbReference type="InterPro" id="IPR007120">
    <property type="entry name" value="DNA-dir_RNAP_su2_dom"/>
</dbReference>
<keyword evidence="4" id="KW-0808">Transferase</keyword>
<dbReference type="GO" id="GO:0006351">
    <property type="term" value="P:DNA-templated transcription"/>
    <property type="evidence" value="ECO:0007669"/>
    <property type="project" value="InterPro"/>
</dbReference>
<dbReference type="GO" id="GO:0032549">
    <property type="term" value="F:ribonucleoside binding"/>
    <property type="evidence" value="ECO:0007669"/>
    <property type="project" value="InterPro"/>
</dbReference>
<keyword evidence="6" id="KW-0804">Transcription</keyword>
<feature type="domain" description="DNA-directed RNA polymerase subunit 2 hybrid-binding" evidence="7">
    <location>
        <begin position="1"/>
        <end position="55"/>
    </location>
</feature>
<evidence type="ECO:0000256" key="3">
    <source>
        <dbReference type="ARBA" id="ARBA00022478"/>
    </source>
</evidence>
<comment type="caution">
    <text evidence="8">The sequence shown here is derived from an EMBL/GenBank/DDBJ whole genome shotgun (WGS) entry which is preliminary data.</text>
</comment>
<evidence type="ECO:0000313" key="9">
    <source>
        <dbReference type="Proteomes" id="UP000193498"/>
    </source>
</evidence>